<evidence type="ECO:0000313" key="2">
    <source>
        <dbReference type="Proteomes" id="UP000248857"/>
    </source>
</evidence>
<evidence type="ECO:0000313" key="1">
    <source>
        <dbReference type="EMBL" id="PZD73329.1"/>
    </source>
</evidence>
<name>A0A2W1JIM7_9CYAN</name>
<sequence length="159" mass="17929">MVLYSPLQSILTYLGLPKKELETAGLTDADLDQELQTLAWKAYSLWEKKCVNQVVGIYFNTTTPPVRWQKYEAKIDGLTQAQCDELFEQILHYTEELLGTLDTAMSAFFHANDLFPKISTDQAKQAPQLSTQQQLDIAKLAIAMDPKPYCKHSLEGTVA</sequence>
<protein>
    <submittedName>
        <fullName evidence="1">Uncharacterized protein</fullName>
    </submittedName>
</protein>
<dbReference type="Proteomes" id="UP000248857">
    <property type="component" value="Unassembled WGS sequence"/>
</dbReference>
<reference evidence="1 2" key="1">
    <citation type="journal article" date="2018" name="Sci. Rep.">
        <title>A novel species of the marine cyanobacterium Acaryochloris with a unique pigment content and lifestyle.</title>
        <authorList>
            <person name="Partensky F."/>
            <person name="Six C."/>
            <person name="Ratin M."/>
            <person name="Garczarek L."/>
            <person name="Vaulot D."/>
            <person name="Probert I."/>
            <person name="Calteau A."/>
            <person name="Gourvil P."/>
            <person name="Marie D."/>
            <person name="Grebert T."/>
            <person name="Bouchier C."/>
            <person name="Le Panse S."/>
            <person name="Gachenot M."/>
            <person name="Rodriguez F."/>
            <person name="Garrido J.L."/>
        </authorList>
    </citation>
    <scope>NUCLEOTIDE SEQUENCE [LARGE SCALE GENOMIC DNA]</scope>
    <source>
        <strain evidence="1 2">RCC1774</strain>
    </source>
</reference>
<dbReference type="EMBL" id="PQWO01000006">
    <property type="protein sequence ID" value="PZD73329.1"/>
    <property type="molecule type" value="Genomic_DNA"/>
</dbReference>
<comment type="caution">
    <text evidence="1">The sequence shown here is derived from an EMBL/GenBank/DDBJ whole genome shotgun (WGS) entry which is preliminary data.</text>
</comment>
<organism evidence="1 2">
    <name type="scientific">Acaryochloris thomasi RCC1774</name>
    <dbReference type="NCBI Taxonomy" id="1764569"/>
    <lineage>
        <taxon>Bacteria</taxon>
        <taxon>Bacillati</taxon>
        <taxon>Cyanobacteriota</taxon>
        <taxon>Cyanophyceae</taxon>
        <taxon>Acaryochloridales</taxon>
        <taxon>Acaryochloridaceae</taxon>
        <taxon>Acaryochloris</taxon>
        <taxon>Acaryochloris thomasi</taxon>
    </lineage>
</organism>
<proteinExistence type="predicted"/>
<accession>A0A2W1JIM7</accession>
<gene>
    <name evidence="1" type="ORF">C1752_02173</name>
</gene>
<keyword evidence="2" id="KW-1185">Reference proteome</keyword>
<dbReference type="AlphaFoldDB" id="A0A2W1JIM7"/>